<accession>A0A2R7Y1T9</accession>
<name>A0A2R7Y1T9_9ARCH</name>
<evidence type="ECO:0000313" key="1">
    <source>
        <dbReference type="EMBL" id="PUA31458.1"/>
    </source>
</evidence>
<dbReference type="Proteomes" id="UP000244066">
    <property type="component" value="Unassembled WGS sequence"/>
</dbReference>
<sequence>MLSSLATVLKEKGFFDFTSSGIALYSAATLHRMKTEKLLVADELPIVKQKQEYFIPPPLYPPLRAEFMTTSILELIDALKRVLSEPRPHKQEDVEQQPLNVEDFIIKIEEKVEEFYNFIKGLLERNGTLTLDEIMCGISRLEAVRRFILLLFAASKGMIAIIEDNEGRVLISLGESAVSE</sequence>
<organism evidence="1 2">
    <name type="scientific">Candidatus Terraquivivens tikiterensis</name>
    <dbReference type="NCBI Taxonomy" id="1980982"/>
    <lineage>
        <taxon>Archaea</taxon>
        <taxon>Nitrososphaerota</taxon>
        <taxon>Candidatus Wolframiiraptoraceae</taxon>
        <taxon>Candidatus Terraquivivens</taxon>
    </lineage>
</organism>
<dbReference type="InterPro" id="IPR023093">
    <property type="entry name" value="ScpA-like_C"/>
</dbReference>
<dbReference type="AlphaFoldDB" id="A0A2R7Y1T9"/>
<reference evidence="1 2" key="1">
    <citation type="submission" date="2017-04" db="EMBL/GenBank/DDBJ databases">
        <title>Draft Aigarchaeota genome from a New Zealand hot spring.</title>
        <authorList>
            <person name="Reysenbach A.-L."/>
            <person name="Donaho J.A."/>
            <person name="Gerhart J."/>
            <person name="Kelley J.F."/>
            <person name="Kouba K."/>
            <person name="Podar M."/>
            <person name="Stott M."/>
        </authorList>
    </citation>
    <scope>NUCLEOTIDE SEQUENCE [LARGE SCALE GENOMIC DNA]</scope>
    <source>
        <strain evidence="1">NZ13_MG1</strain>
    </source>
</reference>
<gene>
    <name evidence="1" type="ORF">B9J98_06315</name>
</gene>
<dbReference type="EMBL" id="NDWU01000017">
    <property type="protein sequence ID" value="PUA31458.1"/>
    <property type="molecule type" value="Genomic_DNA"/>
</dbReference>
<evidence type="ECO:0008006" key="3">
    <source>
        <dbReference type="Google" id="ProtNLM"/>
    </source>
</evidence>
<proteinExistence type="predicted"/>
<protein>
    <recommendedName>
        <fullName evidence="3">Segregation and condensation protein A</fullName>
    </recommendedName>
</protein>
<dbReference type="Gene3D" id="1.10.10.580">
    <property type="entry name" value="Structural maintenance of chromosome 1. Chain E"/>
    <property type="match status" value="1"/>
</dbReference>
<evidence type="ECO:0000313" key="2">
    <source>
        <dbReference type="Proteomes" id="UP000244066"/>
    </source>
</evidence>
<comment type="caution">
    <text evidence="1">The sequence shown here is derived from an EMBL/GenBank/DDBJ whole genome shotgun (WGS) entry which is preliminary data.</text>
</comment>